<gene>
    <name evidence="2" type="ordered locus">MBIO_0294</name>
</gene>
<dbReference type="GO" id="GO:0002949">
    <property type="term" value="P:tRNA threonylcarbamoyladenosine modification"/>
    <property type="evidence" value="ECO:0007669"/>
    <property type="project" value="InterPro"/>
</dbReference>
<dbReference type="HOGENOM" id="CLU_064886_0_2_14"/>
<dbReference type="Proteomes" id="UP000006810">
    <property type="component" value="Chromosome"/>
</dbReference>
<dbReference type="NCBIfam" id="TIGR03725">
    <property type="entry name" value="T6A_YeaZ"/>
    <property type="match status" value="1"/>
</dbReference>
<protein>
    <recommendedName>
        <fullName evidence="1">Gcp-like domain-containing protein</fullName>
    </recommendedName>
</protein>
<dbReference type="InterPro" id="IPR043129">
    <property type="entry name" value="ATPase_NBD"/>
</dbReference>
<dbReference type="KEGG" id="mfp:MBIO_0294"/>
<dbReference type="InterPro" id="IPR022496">
    <property type="entry name" value="T6A_TsaB"/>
</dbReference>
<sequence length="187" mass="21999">MMKLYLDTANEDFVLALLNDKHQVIAQKVLESYPKKVELIPQLTEEILKENNFKIQDFDTFYINIGPGFFTGVRIALVYLRTIVLITKANIKTISTMQILAKQNRRKRSFKINAQGNKYYLYETNKNSAFNYKNIKVETGTLKAYDKVNYFDFLSCFIDYLDEFKSYKDVMDIEPYYIKMPQIGAKK</sequence>
<dbReference type="InterPro" id="IPR000905">
    <property type="entry name" value="Gcp-like_dom"/>
</dbReference>
<accession>C4XEI7</accession>
<evidence type="ECO:0000313" key="3">
    <source>
        <dbReference type="Proteomes" id="UP000006810"/>
    </source>
</evidence>
<dbReference type="Pfam" id="PF00814">
    <property type="entry name" value="TsaD"/>
    <property type="match status" value="1"/>
</dbReference>
<name>C4XEI7_MYCFP</name>
<dbReference type="eggNOG" id="COG1214">
    <property type="taxonomic scope" value="Bacteria"/>
</dbReference>
<dbReference type="PATRIC" id="fig|496833.3.peg.720"/>
<reference evidence="2 3" key="1">
    <citation type="journal article" date="2009" name="Curr. Microbiol.">
        <title>Molecular cloning and expression of a novel cholinephosphotransferase involved in glycoglycerophospholipid biosynthesis of Mycoplasma fermentans.</title>
        <authorList>
            <person name="Ishida N."/>
            <person name="Irikura D."/>
            <person name="Matsuda K."/>
            <person name="Sato S."/>
            <person name="Asano K."/>
        </authorList>
    </citation>
    <scope>NUCLEOTIDE SEQUENCE [LARGE SCALE GENOMIC DNA]</scope>
    <source>
        <strain evidence="3">ATCC 19989 / NBRC 14854 / NCTC 10117 / PG18</strain>
    </source>
</reference>
<dbReference type="EMBL" id="AP009608">
    <property type="protein sequence ID" value="BAH69559.1"/>
    <property type="molecule type" value="Genomic_DNA"/>
</dbReference>
<dbReference type="Gene3D" id="3.30.420.40">
    <property type="match status" value="1"/>
</dbReference>
<keyword evidence="3" id="KW-1185">Reference proteome</keyword>
<feature type="domain" description="Gcp-like" evidence="1">
    <location>
        <begin position="37"/>
        <end position="107"/>
    </location>
</feature>
<dbReference type="AlphaFoldDB" id="C4XEI7"/>
<evidence type="ECO:0000259" key="1">
    <source>
        <dbReference type="Pfam" id="PF00814"/>
    </source>
</evidence>
<evidence type="ECO:0000313" key="2">
    <source>
        <dbReference type="EMBL" id="BAH69559.1"/>
    </source>
</evidence>
<dbReference type="SUPFAM" id="SSF53067">
    <property type="entry name" value="Actin-like ATPase domain"/>
    <property type="match status" value="1"/>
</dbReference>
<organism evidence="2 3">
    <name type="scientific">Mycoplasmopsis fermentans (strain ATCC 19989 / NBRC 14854 / NCTC 10117 / PG18)</name>
    <name type="common">Mycoplasma fermentans</name>
    <dbReference type="NCBI Taxonomy" id="496833"/>
    <lineage>
        <taxon>Bacteria</taxon>
        <taxon>Bacillati</taxon>
        <taxon>Mycoplasmatota</taxon>
        <taxon>Mycoplasmoidales</taxon>
        <taxon>Metamycoplasmataceae</taxon>
        <taxon>Mycoplasmopsis</taxon>
    </lineage>
</organism>
<proteinExistence type="predicted"/>